<evidence type="ECO:0000313" key="4">
    <source>
        <dbReference type="EMBL" id="OEJ92100.1"/>
    </source>
</evidence>
<name>A0A1E5RYM2_HANUV</name>
<dbReference type="Proteomes" id="UP000095358">
    <property type="component" value="Unassembled WGS sequence"/>
</dbReference>
<feature type="compositionally biased region" description="Low complexity" evidence="1">
    <location>
        <begin position="448"/>
        <end position="470"/>
    </location>
</feature>
<dbReference type="InterPro" id="IPR033121">
    <property type="entry name" value="PEPTIDASE_A1"/>
</dbReference>
<reference evidence="5" key="1">
    <citation type="journal article" date="2016" name="Genome Announc.">
        <title>Genome sequences of three species of Hanseniaspora isolated from spontaneous wine fermentations.</title>
        <authorList>
            <person name="Sternes P.R."/>
            <person name="Lee D."/>
            <person name="Kutyna D.R."/>
            <person name="Borneman A.R."/>
        </authorList>
    </citation>
    <scope>NUCLEOTIDE SEQUENCE [LARGE SCALE GENOMIC DNA]</scope>
    <source>
        <strain evidence="5">AWRI3580</strain>
    </source>
</reference>
<organism evidence="4 5">
    <name type="scientific">Hanseniaspora uvarum</name>
    <name type="common">Yeast</name>
    <name type="synonym">Kloeckera apiculata</name>
    <dbReference type="NCBI Taxonomy" id="29833"/>
    <lineage>
        <taxon>Eukaryota</taxon>
        <taxon>Fungi</taxon>
        <taxon>Dikarya</taxon>
        <taxon>Ascomycota</taxon>
        <taxon>Saccharomycotina</taxon>
        <taxon>Saccharomycetes</taxon>
        <taxon>Saccharomycodales</taxon>
        <taxon>Saccharomycodaceae</taxon>
        <taxon>Hanseniaspora</taxon>
    </lineage>
</organism>
<dbReference type="STRING" id="29833.A0A1E5RYM2"/>
<dbReference type="Gene3D" id="2.40.70.10">
    <property type="entry name" value="Acid Proteases"/>
    <property type="match status" value="1"/>
</dbReference>
<dbReference type="PROSITE" id="PS51767">
    <property type="entry name" value="PEPTIDASE_A1"/>
    <property type="match status" value="1"/>
</dbReference>
<protein>
    <submittedName>
        <fullName evidence="4">Aspartic proteinase yapsin-7</fullName>
    </submittedName>
</protein>
<evidence type="ECO:0000313" key="5">
    <source>
        <dbReference type="Proteomes" id="UP000095358"/>
    </source>
</evidence>
<feature type="region of interest" description="Disordered" evidence="1">
    <location>
        <begin position="438"/>
        <end position="470"/>
    </location>
</feature>
<dbReference type="InterPro" id="IPR021109">
    <property type="entry name" value="Peptidase_aspartic_dom_sf"/>
</dbReference>
<feature type="chain" id="PRO_5009184940" evidence="2">
    <location>
        <begin position="20"/>
        <end position="677"/>
    </location>
</feature>
<dbReference type="OrthoDB" id="771136at2759"/>
<gene>
    <name evidence="4" type="ORF">AWRI3580_g606</name>
</gene>
<keyword evidence="5" id="KW-1185">Reference proteome</keyword>
<comment type="caution">
    <text evidence="4">The sequence shown here is derived from an EMBL/GenBank/DDBJ whole genome shotgun (WGS) entry which is preliminary data.</text>
</comment>
<dbReference type="VEuPathDB" id="FungiDB:AWRI3580_g606"/>
<evidence type="ECO:0000256" key="1">
    <source>
        <dbReference type="SAM" id="MobiDB-lite"/>
    </source>
</evidence>
<evidence type="ECO:0000259" key="3">
    <source>
        <dbReference type="PROSITE" id="PS51767"/>
    </source>
</evidence>
<dbReference type="AlphaFoldDB" id="A0A1E5RYM2"/>
<feature type="compositionally biased region" description="Basic and acidic residues" evidence="1">
    <location>
        <begin position="438"/>
        <end position="447"/>
    </location>
</feature>
<feature type="domain" description="Peptidase A1" evidence="3">
    <location>
        <begin position="39"/>
        <end position="423"/>
    </location>
</feature>
<feature type="signal peptide" evidence="2">
    <location>
        <begin position="1"/>
        <end position="19"/>
    </location>
</feature>
<keyword evidence="2" id="KW-0732">Signal</keyword>
<dbReference type="SUPFAM" id="SSF50630">
    <property type="entry name" value="Acid proteases"/>
    <property type="match status" value="1"/>
</dbReference>
<accession>A0A1E5RYM2</accession>
<evidence type="ECO:0000256" key="2">
    <source>
        <dbReference type="SAM" id="SignalP"/>
    </source>
</evidence>
<sequence length="677" mass="74591">MLFHIQFLYVAALITGVICKNFTNKFYQLDVGIEDNTLWYVNASITNQEQYLRLDIAQPYVWVANAETNKDVIATYEVDSNNITPYYATDTVFNFTFIDNIQINCTPYISNMSVSNLQNNPFVQGESAIDELVIDTLGFMVAYDSYSLMGSLGLAGSINNTNWQHTQVASDNFNSSFMFLDDLTSENILSHSGYSLWVAGNAYESVDFGSTSSSYSNASFSNYSVGSLMLNYVNSSLFTGDLVKFESIPYYEVFTQGQSFTSDGYPIFPLSGCNIIANTSEKVNLTTTDIITPVLFDTRYTTSFLPIDIIQQISIQTNAFYVESVESWYVDCELGDINAEVEFLFGQLSIKVPLSEFITEAYLSNDDGSETPLYFKSVSGKKTNACILKMRPSYLSGINILGVPVMKYTYLVGDIEANEYALAQAAIFNSKTFVNKRDESDQKDRSTSSESISTSTLSVSSSSSSSSSSTSIFQIPSSLTASSKSSSTSTKSLEGDNETAKFMSSGYIPFAKSSNITASNLVLTTFSAASTQSKEYGSNILELFGYNFTYGSIFSNGEIITATKSFYETAQSSYQATTISGSTYYSAIPTNTHKIYSTGEGSVYIVTVEYETLVTKIEESTTLYGTSTVTIFSNIAVNSTRTDKTVNLGNMNLPHRGSVLMNFFQLFCTFATILYLV</sequence>
<dbReference type="EMBL" id="LPNN01000002">
    <property type="protein sequence ID" value="OEJ92100.1"/>
    <property type="molecule type" value="Genomic_DNA"/>
</dbReference>
<proteinExistence type="predicted"/>